<dbReference type="EMBL" id="CAFBQU010000001">
    <property type="protein sequence ID" value="CAB5057572.1"/>
    <property type="molecule type" value="Genomic_DNA"/>
</dbReference>
<dbReference type="PANTHER" id="PTHR21310">
    <property type="entry name" value="AMINOGLYCOSIDE PHOSPHOTRANSFERASE-RELATED-RELATED"/>
    <property type="match status" value="1"/>
</dbReference>
<reference evidence="3" key="1">
    <citation type="submission" date="2020-05" db="EMBL/GenBank/DDBJ databases">
        <authorList>
            <person name="Chiriac C."/>
            <person name="Salcher M."/>
            <person name="Ghai R."/>
            <person name="Kavagutti S V."/>
        </authorList>
    </citation>
    <scope>NUCLEOTIDE SEQUENCE</scope>
</reference>
<evidence type="ECO:0000313" key="2">
    <source>
        <dbReference type="EMBL" id="CAB5020122.1"/>
    </source>
</evidence>
<feature type="domain" description="Aminoglycoside phosphotransferase" evidence="1">
    <location>
        <begin position="27"/>
        <end position="253"/>
    </location>
</feature>
<dbReference type="InterPro" id="IPR002575">
    <property type="entry name" value="Aminoglycoside_PTrfase"/>
</dbReference>
<dbReference type="InterPro" id="IPR051678">
    <property type="entry name" value="AGP_Transferase"/>
</dbReference>
<name>A0A6J7TWV7_9ZZZZ</name>
<dbReference type="InterPro" id="IPR041726">
    <property type="entry name" value="ACAD10_11_N"/>
</dbReference>
<sequence>MESIPSTPEELSLAITAATGLDGISQLRRLTGGASRETWSFRVGEEQRIIQRQRLTSPRDMHVEVGVLEAAYAAGVPVPRVLASSRDLVGDNPVGTQFMIVNAFEGETIARKILRDDEYAAARKTLPAQFGSALGKLHRMNSAVDGLEDVDQIAFYQEHLRDCGQSHPAFEIAFRWLEENRPPVGRRCLVHGDFRMGNLIIGNEGLRAVLDWELAHIGDPAEDLGWLCVRAWRFGGAGPVGGIGAYEDLLEAYGEASGEYISLETLRWWEVLGTVKWGLMCISQAAYHLTGSVRSHELAAIGRRVCENEYDALLAIRELKKGKGSTRV</sequence>
<dbReference type="EMBL" id="CAFBPN010000036">
    <property type="protein sequence ID" value="CAB5020122.1"/>
    <property type="molecule type" value="Genomic_DNA"/>
</dbReference>
<dbReference type="Gene3D" id="3.90.1200.10">
    <property type="match status" value="1"/>
</dbReference>
<dbReference type="AlphaFoldDB" id="A0A6J7TWV7"/>
<organism evidence="3">
    <name type="scientific">freshwater metagenome</name>
    <dbReference type="NCBI Taxonomy" id="449393"/>
    <lineage>
        <taxon>unclassified sequences</taxon>
        <taxon>metagenomes</taxon>
        <taxon>ecological metagenomes</taxon>
    </lineage>
</organism>
<evidence type="ECO:0000313" key="3">
    <source>
        <dbReference type="EMBL" id="CAB5057572.1"/>
    </source>
</evidence>
<dbReference type="InterPro" id="IPR011009">
    <property type="entry name" value="Kinase-like_dom_sf"/>
</dbReference>
<dbReference type="SUPFAM" id="SSF56112">
    <property type="entry name" value="Protein kinase-like (PK-like)"/>
    <property type="match status" value="1"/>
</dbReference>
<dbReference type="PANTHER" id="PTHR21310:SF57">
    <property type="entry name" value="BLR2944 PROTEIN"/>
    <property type="match status" value="1"/>
</dbReference>
<proteinExistence type="predicted"/>
<dbReference type="Gene3D" id="3.30.200.20">
    <property type="entry name" value="Phosphorylase Kinase, domain 1"/>
    <property type="match status" value="1"/>
</dbReference>
<protein>
    <submittedName>
        <fullName evidence="3">Unannotated protein</fullName>
    </submittedName>
</protein>
<gene>
    <name evidence="2" type="ORF">UFOPK4098_00813</name>
    <name evidence="3" type="ORF">UFOPK4347_00030</name>
</gene>
<dbReference type="CDD" id="cd05154">
    <property type="entry name" value="ACAD10_11_N-like"/>
    <property type="match status" value="1"/>
</dbReference>
<dbReference type="Pfam" id="PF01636">
    <property type="entry name" value="APH"/>
    <property type="match status" value="1"/>
</dbReference>
<accession>A0A6J7TWV7</accession>
<evidence type="ECO:0000259" key="1">
    <source>
        <dbReference type="Pfam" id="PF01636"/>
    </source>
</evidence>